<keyword evidence="1" id="KW-0812">Transmembrane</keyword>
<evidence type="ECO:0000313" key="2">
    <source>
        <dbReference type="EMBL" id="PWL55832.1"/>
    </source>
</evidence>
<sequence>MIKLLKEKKGEGYIDTVVIIIAAMMVIAFAVKIFPVFVAKNQLNTYANEIMRTAEISGRVGTEVSAKVESLKDQTGISPAISWQANYISGTNKVQLNDEITVTVTKTVDIGFFSFGSFPIELKSKATGRSEVYWK</sequence>
<keyword evidence="1" id="KW-0472">Membrane</keyword>
<feature type="transmembrane region" description="Helical" evidence="1">
    <location>
        <begin position="12"/>
        <end position="34"/>
    </location>
</feature>
<organism evidence="2 3">
    <name type="scientific">Clostridium cadaveris</name>
    <dbReference type="NCBI Taxonomy" id="1529"/>
    <lineage>
        <taxon>Bacteria</taxon>
        <taxon>Bacillati</taxon>
        <taxon>Bacillota</taxon>
        <taxon>Clostridia</taxon>
        <taxon>Eubacteriales</taxon>
        <taxon>Clostridiaceae</taxon>
        <taxon>Clostridium</taxon>
    </lineage>
</organism>
<evidence type="ECO:0000313" key="3">
    <source>
        <dbReference type="Proteomes" id="UP000246114"/>
    </source>
</evidence>
<dbReference type="Proteomes" id="UP000246114">
    <property type="component" value="Unassembled WGS sequence"/>
</dbReference>
<comment type="caution">
    <text evidence="2">The sequence shown here is derived from an EMBL/GenBank/DDBJ whole genome shotgun (WGS) entry which is preliminary data.</text>
</comment>
<dbReference type="Pfam" id="PF14208">
    <property type="entry name" value="DUF4320"/>
    <property type="match status" value="1"/>
</dbReference>
<evidence type="ECO:0000256" key="1">
    <source>
        <dbReference type="SAM" id="Phobius"/>
    </source>
</evidence>
<accession>A0A316MBG0</accession>
<keyword evidence="1" id="KW-1133">Transmembrane helix</keyword>
<gene>
    <name evidence="2" type="ORF">DBY38_00640</name>
</gene>
<dbReference type="EMBL" id="QAMZ01000003">
    <property type="protein sequence ID" value="PWL55832.1"/>
    <property type="molecule type" value="Genomic_DNA"/>
</dbReference>
<dbReference type="InterPro" id="IPR025469">
    <property type="entry name" value="DUF4320"/>
</dbReference>
<name>A0A316MBG0_9CLOT</name>
<dbReference type="AlphaFoldDB" id="A0A316MBG0"/>
<proteinExistence type="predicted"/>
<evidence type="ECO:0008006" key="4">
    <source>
        <dbReference type="Google" id="ProtNLM"/>
    </source>
</evidence>
<reference evidence="2 3" key="1">
    <citation type="submission" date="2018-03" db="EMBL/GenBank/DDBJ databases">
        <title>The uncultured portion of the human microbiome is neutrally assembled.</title>
        <authorList>
            <person name="Jeraldo P."/>
            <person name="Boardman L."/>
            <person name="White B.A."/>
            <person name="Nelson H."/>
            <person name="Goldenfeld N."/>
            <person name="Chia N."/>
        </authorList>
    </citation>
    <scope>NUCLEOTIDE SEQUENCE [LARGE SCALE GENOMIC DNA]</scope>
    <source>
        <strain evidence="2">CIM:MAG 903</strain>
    </source>
</reference>
<protein>
    <recommendedName>
        <fullName evidence="4">DUF4320 domain-containing protein</fullName>
    </recommendedName>
</protein>
<dbReference type="RefSeq" id="WP_128215627.1">
    <property type="nucleotide sequence ID" value="NZ_JBKTEK010000033.1"/>
</dbReference>